<dbReference type="Proteomes" id="UP000032668">
    <property type="component" value="Unassembled WGS sequence"/>
</dbReference>
<dbReference type="InterPro" id="IPR029058">
    <property type="entry name" value="AB_hydrolase_fold"/>
</dbReference>
<comment type="caution">
    <text evidence="2">The sequence shown here is derived from an EMBL/GenBank/DDBJ whole genome shotgun (WGS) entry which is preliminary data.</text>
</comment>
<name>A0A0D6PH31_9PROT</name>
<dbReference type="Pfam" id="PF01738">
    <property type="entry name" value="DLH"/>
    <property type="match status" value="1"/>
</dbReference>
<dbReference type="AlphaFoldDB" id="A0A0D6PH31"/>
<proteinExistence type="predicted"/>
<dbReference type="RefSeq" id="WP_048878934.1">
    <property type="nucleotide sequence ID" value="NZ_BANC01000048.1"/>
</dbReference>
<dbReference type="PANTHER" id="PTHR46623">
    <property type="entry name" value="CARBOXYMETHYLENEBUTENOLIDASE-RELATED"/>
    <property type="match status" value="1"/>
</dbReference>
<reference evidence="2 3" key="1">
    <citation type="submission" date="2012-11" db="EMBL/GenBank/DDBJ databases">
        <title>Whole genome sequence of Acidocella aminolytica 101 = DSM 11237.</title>
        <authorList>
            <person name="Azuma Y."/>
            <person name="Higashiura N."/>
            <person name="Hirakawa H."/>
            <person name="Matsushita K."/>
        </authorList>
    </citation>
    <scope>NUCLEOTIDE SEQUENCE [LARGE SCALE GENOMIC DNA]</scope>
    <source>
        <strain evidence="3">101 / DSM 11237</strain>
    </source>
</reference>
<dbReference type="PANTHER" id="PTHR46623:SF6">
    <property type="entry name" value="ALPHA_BETA-HYDROLASES SUPERFAMILY PROTEIN"/>
    <property type="match status" value="1"/>
</dbReference>
<evidence type="ECO:0000259" key="1">
    <source>
        <dbReference type="Pfam" id="PF01738"/>
    </source>
</evidence>
<evidence type="ECO:0000313" key="2">
    <source>
        <dbReference type="EMBL" id="GAN80523.1"/>
    </source>
</evidence>
<organism evidence="2 3">
    <name type="scientific">Acidocella aminolytica 101 = DSM 11237</name>
    <dbReference type="NCBI Taxonomy" id="1120923"/>
    <lineage>
        <taxon>Bacteria</taxon>
        <taxon>Pseudomonadati</taxon>
        <taxon>Pseudomonadota</taxon>
        <taxon>Alphaproteobacteria</taxon>
        <taxon>Acetobacterales</taxon>
        <taxon>Acidocellaceae</taxon>
        <taxon>Acidocella</taxon>
    </lineage>
</organism>
<evidence type="ECO:0000313" key="3">
    <source>
        <dbReference type="Proteomes" id="UP000032668"/>
    </source>
</evidence>
<dbReference type="SUPFAM" id="SSF53474">
    <property type="entry name" value="alpha/beta-Hydrolases"/>
    <property type="match status" value="1"/>
</dbReference>
<dbReference type="InterPro" id="IPR002925">
    <property type="entry name" value="Dienelactn_hydro"/>
</dbReference>
<protein>
    <submittedName>
        <fullName evidence="2">Carboxymethylenebutenolidase</fullName>
    </submittedName>
</protein>
<feature type="domain" description="Dienelactone hydrolase" evidence="1">
    <location>
        <begin position="15"/>
        <end position="231"/>
    </location>
</feature>
<dbReference type="GO" id="GO:0016787">
    <property type="term" value="F:hydrolase activity"/>
    <property type="evidence" value="ECO:0007669"/>
    <property type="project" value="InterPro"/>
</dbReference>
<gene>
    <name evidence="2" type="ORF">Aam_049_025</name>
</gene>
<accession>A0A0D6PH31</accession>
<keyword evidence="3" id="KW-1185">Reference proteome</keyword>
<sequence>MREIKLQAADQSGEFSAFIWEPKGKTSAGAVVVIQEIFGVNDSLRETAQNLMDQGFIAIAPDLFWRLEPGVNISDKTDAEWQKAFDLMNRFDQDKGIEDLKTTLAAARDLPSCNGYAGTIGYCLGGRLAVMMATRSDADVNVSYYGVGLDGLLDEFDNIEAPLMLHIAEKDEFFPAEGRAKLIDGIEDNDWIDAFVYPDVQHAFARVGGVHYDARAATIANGRTTELLAEILE</sequence>
<dbReference type="EMBL" id="BANC01000048">
    <property type="protein sequence ID" value="GAN80523.1"/>
    <property type="molecule type" value="Genomic_DNA"/>
</dbReference>
<dbReference type="OrthoDB" id="9771666at2"/>
<dbReference type="Gene3D" id="3.40.50.1820">
    <property type="entry name" value="alpha/beta hydrolase"/>
    <property type="match status" value="1"/>
</dbReference>
<dbReference type="STRING" id="1120923.SAMN02746095_03115"/>
<dbReference type="InterPro" id="IPR051049">
    <property type="entry name" value="Dienelactone_hydrolase-like"/>
</dbReference>